<protein>
    <recommendedName>
        <fullName evidence="1">Aerobactin siderophore biosynthesis IucA/IucC-like C-terminal domain-containing protein</fullName>
    </recommendedName>
</protein>
<dbReference type="Proteomes" id="UP001152172">
    <property type="component" value="Unassembled WGS sequence"/>
</dbReference>
<reference evidence="2" key="1">
    <citation type="submission" date="2022-05" db="EMBL/GenBank/DDBJ databases">
        <authorList>
            <person name="Colautti A."/>
            <person name="Iacumin L."/>
        </authorList>
    </citation>
    <scope>NUCLEOTIDE SEQUENCE</scope>
    <source>
        <strain evidence="2">DSM 30747</strain>
    </source>
</reference>
<proteinExistence type="predicted"/>
<organism evidence="2 3">
    <name type="scientific">Psychrobacillus psychrodurans</name>
    <dbReference type="NCBI Taxonomy" id="126157"/>
    <lineage>
        <taxon>Bacteria</taxon>
        <taxon>Bacillati</taxon>
        <taxon>Bacillota</taxon>
        <taxon>Bacilli</taxon>
        <taxon>Bacillales</taxon>
        <taxon>Bacillaceae</taxon>
        <taxon>Psychrobacillus</taxon>
    </lineage>
</organism>
<dbReference type="RefSeq" id="WP_269922754.1">
    <property type="nucleotide sequence ID" value="NZ_JAMKBI010000011.1"/>
</dbReference>
<dbReference type="EMBL" id="JAMKBI010000011">
    <property type="protein sequence ID" value="MCZ8534628.1"/>
    <property type="molecule type" value="Genomic_DNA"/>
</dbReference>
<dbReference type="Pfam" id="PF06276">
    <property type="entry name" value="FhuF"/>
    <property type="match status" value="1"/>
</dbReference>
<dbReference type="InterPro" id="IPR022770">
    <property type="entry name" value="IucA/IucC-like_C"/>
</dbReference>
<name>A0A9X3LB28_9BACI</name>
<evidence type="ECO:0000313" key="2">
    <source>
        <dbReference type="EMBL" id="MCZ8534628.1"/>
    </source>
</evidence>
<dbReference type="GO" id="GO:0003824">
    <property type="term" value="F:catalytic activity"/>
    <property type="evidence" value="ECO:0007669"/>
    <property type="project" value="UniProtKB-ARBA"/>
</dbReference>
<evidence type="ECO:0000313" key="3">
    <source>
        <dbReference type="Proteomes" id="UP001152172"/>
    </source>
</evidence>
<accession>A0A9X3LB28</accession>
<gene>
    <name evidence="2" type="ORF">M9R61_15055</name>
</gene>
<dbReference type="AlphaFoldDB" id="A0A9X3LB28"/>
<keyword evidence="3" id="KW-1185">Reference proteome</keyword>
<comment type="caution">
    <text evidence="2">The sequence shown here is derived from an EMBL/GenBank/DDBJ whole genome shotgun (WGS) entry which is preliminary data.</text>
</comment>
<feature type="domain" description="Aerobactin siderophore biosynthesis IucA/IucC-like C-terminal" evidence="1">
    <location>
        <begin position="57"/>
        <end position="182"/>
    </location>
</feature>
<evidence type="ECO:0000259" key="1">
    <source>
        <dbReference type="Pfam" id="PF06276"/>
    </source>
</evidence>
<sequence length="241" mass="28252">MDLNLDKLRKLRLTTEKMDSSLSIETVKLLDESYLKEYLVSLQHHIGATNIKATASIFLKRYAFLSVIFLYTMTVNNSRLNISFKNVSLETNDSSELWLPRFYIHRLEVQSLEEDRQVWRANSIEFLFKEHISPVLITLSKVTKVSKLVLWENIAVYIFWLYETFLLEEEISQDILTRAEEDFQFIISPTASMLFGDCRENPLTRFYKGKLGTSSRKRTTCCYSHLTKSQKYCTTCPHKSK</sequence>